<dbReference type="Pfam" id="PF07730">
    <property type="entry name" value="HisKA_3"/>
    <property type="match status" value="1"/>
</dbReference>
<dbReference type="Gene3D" id="3.30.565.10">
    <property type="entry name" value="Histidine kinase-like ATPase, C-terminal domain"/>
    <property type="match status" value="1"/>
</dbReference>
<dbReference type="AlphaFoldDB" id="A0A1D7QR22"/>
<proteinExistence type="predicted"/>
<evidence type="ECO:0000256" key="20">
    <source>
        <dbReference type="SAM" id="Phobius"/>
    </source>
</evidence>
<evidence type="ECO:0000313" key="22">
    <source>
        <dbReference type="EMBL" id="AOM81045.1"/>
    </source>
</evidence>
<dbReference type="Proteomes" id="UP000094313">
    <property type="component" value="Chromosome"/>
</dbReference>
<keyword evidence="6" id="KW-0004">4Fe-4S</keyword>
<keyword evidence="23" id="KW-1185">Reference proteome</keyword>
<keyword evidence="7" id="KW-0963">Cytoplasm</keyword>
<feature type="coiled-coil region" evidence="19">
    <location>
        <begin position="348"/>
        <end position="384"/>
    </location>
</feature>
<keyword evidence="13" id="KW-0067">ATP-binding</keyword>
<evidence type="ECO:0000256" key="10">
    <source>
        <dbReference type="ARBA" id="ARBA00022723"/>
    </source>
</evidence>
<dbReference type="Gene3D" id="1.25.40.10">
    <property type="entry name" value="Tetratricopeptide repeat domain"/>
    <property type="match status" value="2"/>
</dbReference>
<dbReference type="Pfam" id="PF02518">
    <property type="entry name" value="HATPase_c"/>
    <property type="match status" value="1"/>
</dbReference>
<evidence type="ECO:0000256" key="12">
    <source>
        <dbReference type="ARBA" id="ARBA00022777"/>
    </source>
</evidence>
<dbReference type="Gene3D" id="1.20.5.1930">
    <property type="match status" value="1"/>
</dbReference>
<keyword evidence="20" id="KW-0812">Transmembrane</keyword>
<evidence type="ECO:0000256" key="11">
    <source>
        <dbReference type="ARBA" id="ARBA00022741"/>
    </source>
</evidence>
<dbReference type="EC" id="2.7.13.3" evidence="4"/>
<feature type="transmembrane region" description="Helical" evidence="20">
    <location>
        <begin position="386"/>
        <end position="406"/>
    </location>
</feature>
<accession>A0A1D7QR22</accession>
<dbReference type="GO" id="GO:0016020">
    <property type="term" value="C:membrane"/>
    <property type="evidence" value="ECO:0007669"/>
    <property type="project" value="InterPro"/>
</dbReference>
<protein>
    <recommendedName>
        <fullName evidence="5">Oxygen sensor histidine kinase NreB</fullName>
        <ecNumber evidence="4">2.7.13.3</ecNumber>
    </recommendedName>
    <alternativeName>
        <fullName evidence="18">Nitrogen regulation protein B</fullName>
    </alternativeName>
</protein>
<evidence type="ECO:0000256" key="3">
    <source>
        <dbReference type="ARBA" id="ARBA00004496"/>
    </source>
</evidence>
<keyword evidence="14" id="KW-0408">Iron</keyword>
<feature type="domain" description="Histidine kinase" evidence="21">
    <location>
        <begin position="553"/>
        <end position="641"/>
    </location>
</feature>
<keyword evidence="9" id="KW-0808">Transferase</keyword>
<evidence type="ECO:0000256" key="1">
    <source>
        <dbReference type="ARBA" id="ARBA00000085"/>
    </source>
</evidence>
<evidence type="ECO:0000256" key="16">
    <source>
        <dbReference type="ARBA" id="ARBA00023014"/>
    </source>
</evidence>
<evidence type="ECO:0000256" key="17">
    <source>
        <dbReference type="ARBA" id="ARBA00024827"/>
    </source>
</evidence>
<keyword evidence="11" id="KW-0547">Nucleotide-binding</keyword>
<keyword evidence="16" id="KW-0411">Iron-sulfur</keyword>
<comment type="catalytic activity">
    <reaction evidence="1">
        <text>ATP + protein L-histidine = ADP + protein N-phospho-L-histidine.</text>
        <dbReference type="EC" id="2.7.13.3"/>
    </reaction>
</comment>
<evidence type="ECO:0000256" key="13">
    <source>
        <dbReference type="ARBA" id="ARBA00022840"/>
    </source>
</evidence>
<comment type="subcellular location">
    <subcellularLocation>
        <location evidence="3">Cytoplasm</location>
    </subcellularLocation>
</comment>
<dbReference type="GO" id="GO:0046872">
    <property type="term" value="F:metal ion binding"/>
    <property type="evidence" value="ECO:0007669"/>
    <property type="project" value="UniProtKB-KW"/>
</dbReference>
<comment type="cofactor">
    <cofactor evidence="2">
        <name>[4Fe-4S] cluster</name>
        <dbReference type="ChEBI" id="CHEBI:49883"/>
    </cofactor>
</comment>
<keyword evidence="19" id="KW-0175">Coiled coil</keyword>
<evidence type="ECO:0000256" key="18">
    <source>
        <dbReference type="ARBA" id="ARBA00030800"/>
    </source>
</evidence>
<reference evidence="22 23" key="1">
    <citation type="submission" date="2016-08" db="EMBL/GenBank/DDBJ databases">
        <authorList>
            <person name="Seilhamer J.J."/>
        </authorList>
    </citation>
    <scope>NUCLEOTIDE SEQUENCE [LARGE SCALE GENOMIC DNA]</scope>
    <source>
        <strain evidence="22 23">DX4</strain>
    </source>
</reference>
<dbReference type="GO" id="GO:0046983">
    <property type="term" value="F:protein dimerization activity"/>
    <property type="evidence" value="ECO:0007669"/>
    <property type="project" value="InterPro"/>
</dbReference>
<dbReference type="SMART" id="SM00387">
    <property type="entry name" value="HATPase_c"/>
    <property type="match status" value="1"/>
</dbReference>
<evidence type="ECO:0000256" key="5">
    <source>
        <dbReference type="ARBA" id="ARBA00017322"/>
    </source>
</evidence>
<keyword evidence="20" id="KW-0472">Membrane</keyword>
<dbReference type="GO" id="GO:0005524">
    <property type="term" value="F:ATP binding"/>
    <property type="evidence" value="ECO:0007669"/>
    <property type="project" value="UniProtKB-KW"/>
</dbReference>
<dbReference type="KEGG" id="psty:BFS30_26925"/>
<dbReference type="PANTHER" id="PTHR24421">
    <property type="entry name" value="NITRATE/NITRITE SENSOR PROTEIN NARX-RELATED"/>
    <property type="match status" value="1"/>
</dbReference>
<organism evidence="22 23">
    <name type="scientific">Pedobacter steynii</name>
    <dbReference type="NCBI Taxonomy" id="430522"/>
    <lineage>
        <taxon>Bacteria</taxon>
        <taxon>Pseudomonadati</taxon>
        <taxon>Bacteroidota</taxon>
        <taxon>Sphingobacteriia</taxon>
        <taxon>Sphingobacteriales</taxon>
        <taxon>Sphingobacteriaceae</taxon>
        <taxon>Pedobacter</taxon>
    </lineage>
</organism>
<keyword evidence="20" id="KW-1133">Transmembrane helix</keyword>
<dbReference type="InterPro" id="IPR019734">
    <property type="entry name" value="TPR_rpt"/>
</dbReference>
<comment type="function">
    <text evidence="17">Member of the two-component regulatory system NreB/NreC involved in the control of dissimilatory nitrate/nitrite reduction in response to oxygen. NreB functions as a direct oxygen sensor histidine kinase which is autophosphorylated, in the absence of oxygen, probably at the conserved histidine residue, and transfers its phosphate group probably to a conserved aspartate residue of NreC. NreB/NreC activates the expression of the nitrate (narGHJI) and nitrite (nir) reductase operons, as well as the putative nitrate transporter gene narT.</text>
</comment>
<evidence type="ECO:0000256" key="4">
    <source>
        <dbReference type="ARBA" id="ARBA00012438"/>
    </source>
</evidence>
<evidence type="ECO:0000259" key="21">
    <source>
        <dbReference type="PROSITE" id="PS50109"/>
    </source>
</evidence>
<dbReference type="PANTHER" id="PTHR24421:SF10">
    <property type="entry name" value="NITRATE_NITRITE SENSOR PROTEIN NARQ"/>
    <property type="match status" value="1"/>
</dbReference>
<sequence>MNEPEYADSLTKQLKLKATDSAKARTNFLLSQYWSYLDFKKSKQFLDEGKKLSKSNVMLNAISYFFEGNLYFDDEPAKAEKAFLTVERLLNKVNTKESYYFRAKALSNYATLQEGKDDYKTAIDILLNQVIPLAEKNGNPTALAGYYQNLGSFFQTNRQFEKAETYYLKTIETLKNGPAKSVTRLKAYVSAANLYCFMKKFPQAKNMLDKARPFVANLKNTKVVVDYYAAEGLYSWFGARQFDKALVSFDKGLALAKKINYDYAIPSLTFSKYDVYSNQKNFAKALATLNELTRSKLFMGWTENRISIYNEYANTYAGMGKMSEAYAWSRKHSKLNDSLNKAEVKKYINDLEIKFKTTENQKKITRLEAEKKEVALTAKNARLNNWLLGSISTSLLIVTAFVIFYYRNTKKLSRQKEINHKQQLKEMEQQQRLVTVKAMLEGEEKERSRMARDLHDGLGGLLTGVRLNLSNLVAGPGIKDKEAGPHPLIAQVDASIHELRNIAHNIMPQALQNYGLEAAIRDLCHSMMSSDLPIRFHTLGMENNLSLSVKMTIYRIIQEALSNAIRHAGANFIIVQCSQNQGVLFITIEDDGVGFSPETLKNKNGIGLSNIRNRVEFLKGEIEISSAPNEGTTINIELVVD</sequence>
<keyword evidence="12" id="KW-0418">Kinase</keyword>
<evidence type="ECO:0000256" key="7">
    <source>
        <dbReference type="ARBA" id="ARBA00022490"/>
    </source>
</evidence>
<dbReference type="GO" id="GO:0005737">
    <property type="term" value="C:cytoplasm"/>
    <property type="evidence" value="ECO:0007669"/>
    <property type="project" value="UniProtKB-SubCell"/>
</dbReference>
<dbReference type="InterPro" id="IPR003594">
    <property type="entry name" value="HATPase_dom"/>
</dbReference>
<evidence type="ECO:0000313" key="23">
    <source>
        <dbReference type="Proteomes" id="UP000094313"/>
    </source>
</evidence>
<dbReference type="InterPro" id="IPR004358">
    <property type="entry name" value="Sig_transdc_His_kin-like_C"/>
</dbReference>
<evidence type="ECO:0000256" key="14">
    <source>
        <dbReference type="ARBA" id="ARBA00023004"/>
    </source>
</evidence>
<evidence type="ECO:0000256" key="9">
    <source>
        <dbReference type="ARBA" id="ARBA00022679"/>
    </source>
</evidence>
<dbReference type="CDD" id="cd16917">
    <property type="entry name" value="HATPase_UhpB-NarQ-NarX-like"/>
    <property type="match status" value="1"/>
</dbReference>
<dbReference type="SUPFAM" id="SSF55874">
    <property type="entry name" value="ATPase domain of HSP90 chaperone/DNA topoisomerase II/histidine kinase"/>
    <property type="match status" value="1"/>
</dbReference>
<keyword evidence="8" id="KW-0597">Phosphoprotein</keyword>
<evidence type="ECO:0000256" key="19">
    <source>
        <dbReference type="SAM" id="Coils"/>
    </source>
</evidence>
<dbReference type="SUPFAM" id="SSF48452">
    <property type="entry name" value="TPR-like"/>
    <property type="match status" value="2"/>
</dbReference>
<dbReference type="EMBL" id="CP017141">
    <property type="protein sequence ID" value="AOM81045.1"/>
    <property type="molecule type" value="Genomic_DNA"/>
</dbReference>
<name>A0A1D7QR22_9SPHI</name>
<dbReference type="GO" id="GO:0000155">
    <property type="term" value="F:phosphorelay sensor kinase activity"/>
    <property type="evidence" value="ECO:0007669"/>
    <property type="project" value="InterPro"/>
</dbReference>
<dbReference type="PROSITE" id="PS50109">
    <property type="entry name" value="HIS_KIN"/>
    <property type="match status" value="1"/>
</dbReference>
<evidence type="ECO:0000256" key="2">
    <source>
        <dbReference type="ARBA" id="ARBA00001966"/>
    </source>
</evidence>
<keyword evidence="15" id="KW-0902">Two-component regulatory system</keyword>
<dbReference type="SMART" id="SM00028">
    <property type="entry name" value="TPR"/>
    <property type="match status" value="5"/>
</dbReference>
<dbReference type="InterPro" id="IPR011990">
    <property type="entry name" value="TPR-like_helical_dom_sf"/>
</dbReference>
<evidence type="ECO:0000256" key="8">
    <source>
        <dbReference type="ARBA" id="ARBA00022553"/>
    </source>
</evidence>
<dbReference type="InterPro" id="IPR005467">
    <property type="entry name" value="His_kinase_dom"/>
</dbReference>
<evidence type="ECO:0000256" key="15">
    <source>
        <dbReference type="ARBA" id="ARBA00023012"/>
    </source>
</evidence>
<dbReference type="InterPro" id="IPR050482">
    <property type="entry name" value="Sensor_HK_TwoCompSys"/>
</dbReference>
<evidence type="ECO:0000256" key="6">
    <source>
        <dbReference type="ARBA" id="ARBA00022485"/>
    </source>
</evidence>
<gene>
    <name evidence="22" type="ORF">BFS30_26925</name>
</gene>
<dbReference type="InterPro" id="IPR011712">
    <property type="entry name" value="Sig_transdc_His_kin_sub3_dim/P"/>
</dbReference>
<keyword evidence="10" id="KW-0479">Metal-binding</keyword>
<dbReference type="InterPro" id="IPR036890">
    <property type="entry name" value="HATPase_C_sf"/>
</dbReference>
<dbReference type="GO" id="GO:0051539">
    <property type="term" value="F:4 iron, 4 sulfur cluster binding"/>
    <property type="evidence" value="ECO:0007669"/>
    <property type="project" value="UniProtKB-KW"/>
</dbReference>
<dbReference type="PRINTS" id="PR00344">
    <property type="entry name" value="BCTRLSENSOR"/>
</dbReference>